<dbReference type="EMBL" id="JABZTM010000018">
    <property type="protein sequence ID" value="MBF1446304.1"/>
    <property type="molecule type" value="Genomic_DNA"/>
</dbReference>
<protein>
    <submittedName>
        <fullName evidence="1">Uncharacterized protein</fullName>
    </submittedName>
</protein>
<evidence type="ECO:0000313" key="2">
    <source>
        <dbReference type="Proteomes" id="UP000787419"/>
    </source>
</evidence>
<proteinExistence type="predicted"/>
<sequence length="59" mass="6813">MLFKKNGPQSIRTIFLGGRTNFYFHQNAVCTEQKKRNATSGISLSWFVGNVLTAEERRY</sequence>
<evidence type="ECO:0000313" key="1">
    <source>
        <dbReference type="EMBL" id="MBF1446304.1"/>
    </source>
</evidence>
<dbReference type="RefSeq" id="WP_004364909.1">
    <property type="nucleotide sequence ID" value="NZ_CAJZDG010000004.1"/>
</dbReference>
<dbReference type="Proteomes" id="UP000787419">
    <property type="component" value="Unassembled WGS sequence"/>
</dbReference>
<dbReference type="AlphaFoldDB" id="A0A9D5WX12"/>
<name>A0A9D5WX12_9BACT</name>
<reference evidence="1" key="1">
    <citation type="submission" date="2020-04" db="EMBL/GenBank/DDBJ databases">
        <title>Deep metagenomics examines the oral microbiome during advanced dental caries in children, revealing novel taxa and co-occurrences with host molecules.</title>
        <authorList>
            <person name="Baker J.L."/>
            <person name="Morton J.T."/>
            <person name="Dinis M."/>
            <person name="Alvarez R."/>
            <person name="Tran N.C."/>
            <person name="Knight R."/>
            <person name="Edlund A."/>
        </authorList>
    </citation>
    <scope>NUCLEOTIDE SEQUENCE</scope>
    <source>
        <strain evidence="1">JCVI_32_bin.50</strain>
    </source>
</reference>
<accession>A0A9D5WX12</accession>
<gene>
    <name evidence="1" type="ORF">HXN55_02785</name>
</gene>
<organism evidence="1 2">
    <name type="scientific">Prevotella nigrescens</name>
    <dbReference type="NCBI Taxonomy" id="28133"/>
    <lineage>
        <taxon>Bacteria</taxon>
        <taxon>Pseudomonadati</taxon>
        <taxon>Bacteroidota</taxon>
        <taxon>Bacteroidia</taxon>
        <taxon>Bacteroidales</taxon>
        <taxon>Prevotellaceae</taxon>
        <taxon>Prevotella</taxon>
    </lineage>
</organism>
<comment type="caution">
    <text evidence="1">The sequence shown here is derived from an EMBL/GenBank/DDBJ whole genome shotgun (WGS) entry which is preliminary data.</text>
</comment>